<dbReference type="EMBL" id="JAESVD010000013">
    <property type="protein sequence ID" value="MBL4915189.1"/>
    <property type="molecule type" value="Genomic_DNA"/>
</dbReference>
<keyword evidence="1" id="KW-0472">Membrane</keyword>
<keyword evidence="3" id="KW-1185">Reference proteome</keyword>
<dbReference type="Gene3D" id="3.30.70.1430">
    <property type="entry name" value="Multidrug efflux transporter AcrB pore domain"/>
    <property type="match status" value="2"/>
</dbReference>
<dbReference type="InterPro" id="IPR001036">
    <property type="entry name" value="Acrflvin-R"/>
</dbReference>
<feature type="transmembrane region" description="Helical" evidence="1">
    <location>
        <begin position="453"/>
        <end position="471"/>
    </location>
</feature>
<sequence>MANPPQPTEKPEDINAECEGGGIAGYSMRNSVVSWLIIMVLAIGGIMAFKDLGRLEDPEFTPRSALIVTAYPGASPEQVEEEVTLLIESALQQLPSVKWIKSVSTAGLSQVDVMMESEYTSLHLPQIWDEVRRKIGDLRTLPPGASKPIVNDDFGDVYGMIWGITGDGYEMAELEQFADQLRRDVVTLEGVSKVMVGGIQQQQVFVEISNSKIAALNIPIDHITALLQQQNTVSNAGRIRIQDDTVRLFPTGEFQDITELRDLVISPVGASARILLGDVAQIRRGYVEVPTKLMSMNGLPALEFGVSFMPGENVIEVGERVQAHIDSMLNKQPVGIEMENIYNQPTQVEKAVDGFVWSLIEAVAIVIGVLLLTMGLKSGIIIGIVLILSVTGTFIFMEQMGIDLQRISLGALIIALGMLVDNAIVVVEGILIGMQRGKSRFRAAINIVEQTKWPLLGATVIAVTAFAPIGLSEDISGELVGSLFWVVLISLTLSWITAITTTPFLASIFFKNTQPTAEGEEVDPYKGVVFTSYRQFLKICIRRRKTTMLILLVLLLGSLKGFGMLKNEFFPPMNLPKFMVDTWLPYSTDIRATAQQIQAMEQLVLTHPEVTQVASSVGGGHVRFMLAYKPEKMYNNYGNLMVTVKDMDKLTDVMTEVRAMLEENFAGGNYNFKRFEMGPAPDGRIEARFQGPDPDVLRDLSNQAKTIMARHEGATAVRDDWRERTKVIRPDFNVEAARNLGISKSQVDSALLANFSGRSVGLYREGSDLMPIIVQPPEAERTDINGIMEIQVWSNQLQSYVSLSQVVHSFDVEFEDPVIMRRDRKRTVMAMTDEDQMGELTTAAVLQSFKAEVEAIELPEGYSMHWGGKHETSIDALVALGEKLGGGYLVMILITILLFSSFKDAAVIWTVVPFAIIGVVVGLYSANMPFTFLALLGTMSLTGMLIKNAIVLVEEIKLQIKEGKEDYAAVIDASVSRVRPVSMAAVTTVLGMIPLITDGFFQAMAVAMMAGLTFATILTLIVIPVMYTMIHRVANPAETNQ</sequence>
<dbReference type="SUPFAM" id="SSF82866">
    <property type="entry name" value="Multidrug efflux transporter AcrB transmembrane domain"/>
    <property type="match status" value="2"/>
</dbReference>
<feature type="transmembrane region" description="Helical" evidence="1">
    <location>
        <begin position="1003"/>
        <end position="1027"/>
    </location>
</feature>
<dbReference type="PRINTS" id="PR00702">
    <property type="entry name" value="ACRIFLAVINRP"/>
</dbReference>
<evidence type="ECO:0000313" key="2">
    <source>
        <dbReference type="EMBL" id="MBL4915189.1"/>
    </source>
</evidence>
<dbReference type="Gene3D" id="3.30.70.1440">
    <property type="entry name" value="Multidrug efflux transporter AcrB pore domain"/>
    <property type="match status" value="1"/>
</dbReference>
<accession>A0ABS1T3B6</accession>
<dbReference type="Pfam" id="PF00873">
    <property type="entry name" value="ACR_tran"/>
    <property type="match status" value="1"/>
</dbReference>
<dbReference type="PANTHER" id="PTHR32063:SF18">
    <property type="entry name" value="CATION EFFLUX SYSTEM PROTEIN"/>
    <property type="match status" value="1"/>
</dbReference>
<comment type="caution">
    <text evidence="2">The sequence shown here is derived from an EMBL/GenBank/DDBJ whole genome shotgun (WGS) entry which is preliminary data.</text>
</comment>
<feature type="transmembrane region" description="Helical" evidence="1">
    <location>
        <begin position="981"/>
        <end position="997"/>
    </location>
</feature>
<proteinExistence type="predicted"/>
<reference evidence="2 3" key="1">
    <citation type="submission" date="2021-01" db="EMBL/GenBank/DDBJ databases">
        <title>Genome sequence of Shewanella schlegeliana JCM 11561.</title>
        <authorList>
            <person name="Zhang H."/>
            <person name="Li C."/>
        </authorList>
    </citation>
    <scope>NUCLEOTIDE SEQUENCE [LARGE SCALE GENOMIC DNA]</scope>
    <source>
        <strain evidence="2 3">JCM 11561</strain>
    </source>
</reference>
<feature type="transmembrane region" description="Helical" evidence="1">
    <location>
        <begin position="379"/>
        <end position="397"/>
    </location>
</feature>
<dbReference type="RefSeq" id="WP_202723450.1">
    <property type="nucleotide sequence ID" value="NZ_BPEX01000010.1"/>
</dbReference>
<dbReference type="Gene3D" id="3.30.2090.10">
    <property type="entry name" value="Multidrug efflux transporter AcrB TolC docking domain, DN and DC subdomains"/>
    <property type="match status" value="2"/>
</dbReference>
<feature type="transmembrane region" description="Helical" evidence="1">
    <location>
        <begin position="546"/>
        <end position="565"/>
    </location>
</feature>
<evidence type="ECO:0000256" key="1">
    <source>
        <dbReference type="SAM" id="Phobius"/>
    </source>
</evidence>
<dbReference type="SUPFAM" id="SSF82693">
    <property type="entry name" value="Multidrug efflux transporter AcrB pore domain, PN1, PN2, PC1 and PC2 subdomains"/>
    <property type="match status" value="2"/>
</dbReference>
<dbReference type="Proteomes" id="UP000604898">
    <property type="component" value="Unassembled WGS sequence"/>
</dbReference>
<protein>
    <submittedName>
        <fullName evidence="2">Efflux RND transporter permease subunit</fullName>
    </submittedName>
</protein>
<feature type="transmembrane region" description="Helical" evidence="1">
    <location>
        <begin position="877"/>
        <end position="899"/>
    </location>
</feature>
<feature type="transmembrane region" description="Helical" evidence="1">
    <location>
        <begin position="354"/>
        <end position="372"/>
    </location>
</feature>
<keyword evidence="1" id="KW-1133">Transmembrane helix</keyword>
<evidence type="ECO:0000313" key="3">
    <source>
        <dbReference type="Proteomes" id="UP000604898"/>
    </source>
</evidence>
<feature type="transmembrane region" description="Helical" evidence="1">
    <location>
        <begin position="483"/>
        <end position="506"/>
    </location>
</feature>
<feature type="transmembrane region" description="Helical" evidence="1">
    <location>
        <begin position="932"/>
        <end position="953"/>
    </location>
</feature>
<feature type="transmembrane region" description="Helical" evidence="1">
    <location>
        <begin position="409"/>
        <end position="432"/>
    </location>
</feature>
<name>A0ABS1T3B6_9GAMM</name>
<dbReference type="Gene3D" id="3.30.70.1320">
    <property type="entry name" value="Multidrug efflux transporter AcrB pore domain like"/>
    <property type="match status" value="1"/>
</dbReference>
<keyword evidence="1" id="KW-0812">Transmembrane</keyword>
<dbReference type="Gene3D" id="1.20.1640.10">
    <property type="entry name" value="Multidrug efflux transporter AcrB transmembrane domain"/>
    <property type="match status" value="2"/>
</dbReference>
<organism evidence="2 3">
    <name type="scientific">Shewanella schlegeliana</name>
    <dbReference type="NCBI Taxonomy" id="190308"/>
    <lineage>
        <taxon>Bacteria</taxon>
        <taxon>Pseudomonadati</taxon>
        <taxon>Pseudomonadota</taxon>
        <taxon>Gammaproteobacteria</taxon>
        <taxon>Alteromonadales</taxon>
        <taxon>Shewanellaceae</taxon>
        <taxon>Shewanella</taxon>
    </lineage>
</organism>
<dbReference type="PANTHER" id="PTHR32063">
    <property type="match status" value="1"/>
</dbReference>
<dbReference type="SUPFAM" id="SSF82714">
    <property type="entry name" value="Multidrug efflux transporter AcrB TolC docking domain, DN and DC subdomains"/>
    <property type="match status" value="2"/>
</dbReference>
<feature type="transmembrane region" description="Helical" evidence="1">
    <location>
        <begin position="906"/>
        <end position="926"/>
    </location>
</feature>
<feature type="transmembrane region" description="Helical" evidence="1">
    <location>
        <begin position="32"/>
        <end position="49"/>
    </location>
</feature>
<gene>
    <name evidence="2" type="ORF">JMA39_19000</name>
</gene>
<dbReference type="InterPro" id="IPR027463">
    <property type="entry name" value="AcrB_DN_DC_subdom"/>
</dbReference>